<keyword evidence="3" id="KW-1185">Reference proteome</keyword>
<evidence type="ECO:0000256" key="1">
    <source>
        <dbReference type="SAM" id="MobiDB-lite"/>
    </source>
</evidence>
<evidence type="ECO:0000313" key="3">
    <source>
        <dbReference type="Proteomes" id="UP001221898"/>
    </source>
</evidence>
<accession>A0AAD7W3D2</accession>
<feature type="compositionally biased region" description="Low complexity" evidence="1">
    <location>
        <begin position="106"/>
        <end position="120"/>
    </location>
</feature>
<dbReference type="Proteomes" id="UP001221898">
    <property type="component" value="Unassembled WGS sequence"/>
</dbReference>
<proteinExistence type="predicted"/>
<feature type="region of interest" description="Disordered" evidence="1">
    <location>
        <begin position="99"/>
        <end position="120"/>
    </location>
</feature>
<protein>
    <submittedName>
        <fullName evidence="2">Uncharacterized protein</fullName>
    </submittedName>
</protein>
<reference evidence="2" key="1">
    <citation type="journal article" date="2023" name="Science">
        <title>Genome structures resolve the early diversification of teleost fishes.</title>
        <authorList>
            <person name="Parey E."/>
            <person name="Louis A."/>
            <person name="Montfort J."/>
            <person name="Bouchez O."/>
            <person name="Roques C."/>
            <person name="Iampietro C."/>
            <person name="Lluch J."/>
            <person name="Castinel A."/>
            <person name="Donnadieu C."/>
            <person name="Desvignes T."/>
            <person name="Floi Bucao C."/>
            <person name="Jouanno E."/>
            <person name="Wen M."/>
            <person name="Mejri S."/>
            <person name="Dirks R."/>
            <person name="Jansen H."/>
            <person name="Henkel C."/>
            <person name="Chen W.J."/>
            <person name="Zahm M."/>
            <person name="Cabau C."/>
            <person name="Klopp C."/>
            <person name="Thompson A.W."/>
            <person name="Robinson-Rechavi M."/>
            <person name="Braasch I."/>
            <person name="Lecointre G."/>
            <person name="Bobe J."/>
            <person name="Postlethwait J.H."/>
            <person name="Berthelot C."/>
            <person name="Roest Crollius H."/>
            <person name="Guiguen Y."/>
        </authorList>
    </citation>
    <scope>NUCLEOTIDE SEQUENCE</scope>
    <source>
        <strain evidence="2">NC1722</strain>
    </source>
</reference>
<name>A0AAD7W3D2_9TELE</name>
<comment type="caution">
    <text evidence="2">The sequence shown here is derived from an EMBL/GenBank/DDBJ whole genome shotgun (WGS) entry which is preliminary data.</text>
</comment>
<dbReference type="EMBL" id="JAINUG010000331">
    <property type="protein sequence ID" value="KAJ8378125.1"/>
    <property type="molecule type" value="Genomic_DNA"/>
</dbReference>
<feature type="region of interest" description="Disordered" evidence="1">
    <location>
        <begin position="34"/>
        <end position="77"/>
    </location>
</feature>
<gene>
    <name evidence="2" type="ORF">AAFF_G00248390</name>
</gene>
<organism evidence="2 3">
    <name type="scientific">Aldrovandia affinis</name>
    <dbReference type="NCBI Taxonomy" id="143900"/>
    <lineage>
        <taxon>Eukaryota</taxon>
        <taxon>Metazoa</taxon>
        <taxon>Chordata</taxon>
        <taxon>Craniata</taxon>
        <taxon>Vertebrata</taxon>
        <taxon>Euteleostomi</taxon>
        <taxon>Actinopterygii</taxon>
        <taxon>Neopterygii</taxon>
        <taxon>Teleostei</taxon>
        <taxon>Notacanthiformes</taxon>
        <taxon>Halosauridae</taxon>
        <taxon>Aldrovandia</taxon>
    </lineage>
</organism>
<sequence length="120" mass="12856">MAPERYQWGLEARALLCVAVQSNANEASHWTVPLGERRSWDVKAPPSRGSASHVRAKPTHPAPAPQTGPQSGRGRSLCGSEWVSLARCARAQRLLSQCGRRRRGLSPAAPGQAPPQASSI</sequence>
<evidence type="ECO:0000313" key="2">
    <source>
        <dbReference type="EMBL" id="KAJ8378125.1"/>
    </source>
</evidence>
<dbReference type="AlphaFoldDB" id="A0AAD7W3D2"/>